<dbReference type="EMBL" id="CAKOAT010797375">
    <property type="protein sequence ID" value="CAH8388448.1"/>
    <property type="molecule type" value="Genomic_DNA"/>
</dbReference>
<keyword evidence="20" id="KW-1185">Reference proteome</keyword>
<dbReference type="SMART" id="SM00358">
    <property type="entry name" value="DSRM"/>
    <property type="match status" value="2"/>
</dbReference>
<feature type="region of interest" description="Disordered" evidence="16">
    <location>
        <begin position="639"/>
        <end position="721"/>
    </location>
</feature>
<dbReference type="Pfam" id="PF00035">
    <property type="entry name" value="dsrm"/>
    <property type="match status" value="1"/>
</dbReference>
<comment type="subcellular location">
    <subcellularLocation>
        <location evidence="4">Nucleus</location>
    </subcellularLocation>
</comment>
<dbReference type="GO" id="GO:0004722">
    <property type="term" value="F:protein serine/threonine phosphatase activity"/>
    <property type="evidence" value="ECO:0007669"/>
    <property type="project" value="UniProtKB-EC"/>
</dbReference>
<dbReference type="Gene3D" id="3.40.50.1000">
    <property type="entry name" value="HAD superfamily/HAD-like"/>
    <property type="match status" value="1"/>
</dbReference>
<keyword evidence="11" id="KW-0804">Transcription</keyword>
<feature type="region of interest" description="Disordered" evidence="16">
    <location>
        <begin position="1"/>
        <end position="48"/>
    </location>
</feature>
<feature type="domain" description="FCP1 homology" evidence="18">
    <location>
        <begin position="159"/>
        <end position="409"/>
    </location>
</feature>
<evidence type="ECO:0000256" key="11">
    <source>
        <dbReference type="ARBA" id="ARBA00023163"/>
    </source>
</evidence>
<dbReference type="InterPro" id="IPR039189">
    <property type="entry name" value="Fcp1"/>
</dbReference>
<evidence type="ECO:0000256" key="2">
    <source>
        <dbReference type="ARBA" id="ARBA00001941"/>
    </source>
</evidence>
<evidence type="ECO:0000256" key="8">
    <source>
        <dbReference type="ARBA" id="ARBA00022801"/>
    </source>
</evidence>
<feature type="compositionally biased region" description="Basic and acidic residues" evidence="16">
    <location>
        <begin position="9"/>
        <end position="18"/>
    </location>
</feature>
<sequence>MYNSNRVQVYHEDGRLGEMEIYPPPPPMESNQQQQEDDVQRRKKQQRKVMDEVKIGGIRITRFSQPSERCPPLSVLTTVSSSGLCFKLEAPPSSPTAQEPLTLLYSSCLTENKTAVMLLGGDEELHLVAMYSEKFDSDRPCFWAFTVTSGIYDSCLVMLNLRCLGIVFDLDETLVVANTTKSFDDKIEGLQRRINNEVDPQRIAAMVAEMKRYQDDKVLLKQFVESDQVVDNGEVIKVQSEVVPALSDNHQPLVRPIIRLPEKNIILTRINPMVRDTSVLVRMRPSWEELRSYLTAKGRKRFEVYVCTMAERDYALEMWRLLDPEGNLINANDLLSRIVCVKAGFKKSLFNVFLDATCHPKMAMIIDDRLKVWDEKDQPRVYVVPAFAPYYSPQAEAAATPVLCITRNVACGVRGGFFRDFDDSLLQRIAQISYENDVEDIPSPPDVSHYLVPEDESSGLNGNKDPLAFDGMADTEVERRMKEAISGSSVVLPASNIDPRIAAPVQYPMASASSVPAPVPVPVVQQAPQPSAMTFPRVQFQQQTPISKQLVPSEPSLQSSPAREEGEVPESELDPDTRRRLLILQHGQDTRDAAPSESSFPQRPPAQTPPPPHVQPRNGWFPVDEEMDPAPLRRTVSKEYPLDSESLNRPRHQSFFPKIENSTQSDRIPHENRRLPKEPLRRDEQLRSNNNPPGSHPFYGEESSWNQSSRNSDLDFIPGRSVSATENPAEVLHQIAIKCGSKVDYKPGLVASTDLRFSVEAWLSGEKIGEGVGKSRREALRKASEVSIQNLADIYLSRANGGDPGSSHRDVSPFANGNMIMGNANVIDKQPFARDEPVPSRPTDPRLEGSMRPTGSITALRELCASEGWEMSFQSQRPLQSDMVHRDELHAQVEIDGRVLGEGVGSTWDEARMQAAERALYSMRSMPPSHRRQGSPRSFAGMSNKRLKPNFQRMPSSGRYS</sequence>
<dbReference type="CDD" id="cd07521">
    <property type="entry name" value="HAD_FCP1-like"/>
    <property type="match status" value="1"/>
</dbReference>
<keyword evidence="7" id="KW-0479">Metal-binding</keyword>
<evidence type="ECO:0000256" key="3">
    <source>
        <dbReference type="ARBA" id="ARBA00001946"/>
    </source>
</evidence>
<dbReference type="SMART" id="SM00577">
    <property type="entry name" value="CPDc"/>
    <property type="match status" value="1"/>
</dbReference>
<comment type="catalytic activity">
    <reaction evidence="13">
        <text>O-phospho-L-seryl-[protein] + H2O = L-seryl-[protein] + phosphate</text>
        <dbReference type="Rhea" id="RHEA:20629"/>
        <dbReference type="Rhea" id="RHEA-COMP:9863"/>
        <dbReference type="Rhea" id="RHEA-COMP:11604"/>
        <dbReference type="ChEBI" id="CHEBI:15377"/>
        <dbReference type="ChEBI" id="CHEBI:29999"/>
        <dbReference type="ChEBI" id="CHEBI:43474"/>
        <dbReference type="ChEBI" id="CHEBI:83421"/>
        <dbReference type="EC" id="3.1.3.16"/>
    </reaction>
</comment>
<evidence type="ECO:0000256" key="10">
    <source>
        <dbReference type="ARBA" id="ARBA00023015"/>
    </source>
</evidence>
<dbReference type="Pfam" id="PF03031">
    <property type="entry name" value="NIF"/>
    <property type="match status" value="1"/>
</dbReference>
<evidence type="ECO:0000256" key="4">
    <source>
        <dbReference type="ARBA" id="ARBA00004123"/>
    </source>
</evidence>
<evidence type="ECO:0000259" key="18">
    <source>
        <dbReference type="PROSITE" id="PS50969"/>
    </source>
</evidence>
<feature type="compositionally biased region" description="Basic and acidic residues" evidence="16">
    <location>
        <begin position="667"/>
        <end position="686"/>
    </location>
</feature>
<evidence type="ECO:0000256" key="13">
    <source>
        <dbReference type="ARBA" id="ARBA00047761"/>
    </source>
</evidence>
<evidence type="ECO:0000256" key="6">
    <source>
        <dbReference type="ARBA" id="ARBA00022473"/>
    </source>
</evidence>
<dbReference type="PANTHER" id="PTHR23081:SF0">
    <property type="entry name" value="RNA POLYMERASE II C-TERMINAL DOMAIN PHOSPHATASE-LIKE 1"/>
    <property type="match status" value="1"/>
</dbReference>
<dbReference type="GO" id="GO:0003723">
    <property type="term" value="F:RNA binding"/>
    <property type="evidence" value="ECO:0007669"/>
    <property type="project" value="UniProtKB-UniRule"/>
</dbReference>
<evidence type="ECO:0000256" key="14">
    <source>
        <dbReference type="ARBA" id="ARBA00048336"/>
    </source>
</evidence>
<evidence type="ECO:0000313" key="19">
    <source>
        <dbReference type="EMBL" id="CAH8388448.1"/>
    </source>
</evidence>
<dbReference type="Proteomes" id="UP001642260">
    <property type="component" value="Unassembled WGS sequence"/>
</dbReference>
<name>A0ABC8LX59_ERUVS</name>
<feature type="region of interest" description="Disordered" evidence="16">
    <location>
        <begin position="922"/>
        <end position="961"/>
    </location>
</feature>
<dbReference type="InterPro" id="IPR014720">
    <property type="entry name" value="dsRBD_dom"/>
</dbReference>
<evidence type="ECO:0000256" key="12">
    <source>
        <dbReference type="ARBA" id="ARBA00023242"/>
    </source>
</evidence>
<comment type="cofactor">
    <cofactor evidence="1">
        <name>Mn(2+)</name>
        <dbReference type="ChEBI" id="CHEBI:29035"/>
    </cofactor>
</comment>
<accession>A0ABC8LX59</accession>
<dbReference type="Gene3D" id="3.30.160.20">
    <property type="match status" value="1"/>
</dbReference>
<comment type="catalytic activity">
    <reaction evidence="14">
        <text>O-phospho-L-threonyl-[protein] + H2O = L-threonyl-[protein] + phosphate</text>
        <dbReference type="Rhea" id="RHEA:47004"/>
        <dbReference type="Rhea" id="RHEA-COMP:11060"/>
        <dbReference type="Rhea" id="RHEA-COMP:11605"/>
        <dbReference type="ChEBI" id="CHEBI:15377"/>
        <dbReference type="ChEBI" id="CHEBI:30013"/>
        <dbReference type="ChEBI" id="CHEBI:43474"/>
        <dbReference type="ChEBI" id="CHEBI:61977"/>
        <dbReference type="EC" id="3.1.3.16"/>
    </reaction>
</comment>
<feature type="compositionally biased region" description="Pro residues" evidence="16">
    <location>
        <begin position="602"/>
        <end position="614"/>
    </location>
</feature>
<dbReference type="FunFam" id="3.40.50.1000:FF:000035">
    <property type="entry name" value="RNA polymerase II C-terminal domain phosphatase-like 1"/>
    <property type="match status" value="1"/>
</dbReference>
<feature type="region of interest" description="Disordered" evidence="16">
    <location>
        <begin position="545"/>
        <end position="626"/>
    </location>
</feature>
<proteinExistence type="predicted"/>
<feature type="domain" description="DRBM" evidence="17">
    <location>
        <begin position="855"/>
        <end position="925"/>
    </location>
</feature>
<evidence type="ECO:0000256" key="7">
    <source>
        <dbReference type="ARBA" id="ARBA00022723"/>
    </source>
</evidence>
<evidence type="ECO:0000313" key="20">
    <source>
        <dbReference type="Proteomes" id="UP001642260"/>
    </source>
</evidence>
<feature type="domain" description="DRBM" evidence="17">
    <location>
        <begin position="727"/>
        <end position="793"/>
    </location>
</feature>
<keyword evidence="8" id="KW-0378">Hydrolase</keyword>
<dbReference type="FunFam" id="3.30.160.20:FF:000035">
    <property type="entry name" value="RNA polymerase II C-terminal domain phosphatase-like 2"/>
    <property type="match status" value="1"/>
</dbReference>
<dbReference type="AlphaFoldDB" id="A0ABC8LX59"/>
<dbReference type="InterPro" id="IPR004274">
    <property type="entry name" value="FCP1_dom"/>
</dbReference>
<feature type="compositionally biased region" description="Basic and acidic residues" evidence="16">
    <location>
        <begin position="831"/>
        <end position="849"/>
    </location>
</feature>
<organism evidence="19 20">
    <name type="scientific">Eruca vesicaria subsp. sativa</name>
    <name type="common">Garden rocket</name>
    <name type="synonym">Eruca sativa</name>
    <dbReference type="NCBI Taxonomy" id="29727"/>
    <lineage>
        <taxon>Eukaryota</taxon>
        <taxon>Viridiplantae</taxon>
        <taxon>Streptophyta</taxon>
        <taxon>Embryophyta</taxon>
        <taxon>Tracheophyta</taxon>
        <taxon>Spermatophyta</taxon>
        <taxon>Magnoliopsida</taxon>
        <taxon>eudicotyledons</taxon>
        <taxon>Gunneridae</taxon>
        <taxon>Pentapetalae</taxon>
        <taxon>rosids</taxon>
        <taxon>malvids</taxon>
        <taxon>Brassicales</taxon>
        <taxon>Brassicaceae</taxon>
        <taxon>Brassiceae</taxon>
        <taxon>Eruca</taxon>
    </lineage>
</organism>
<dbReference type="GO" id="GO:0009755">
    <property type="term" value="P:hormone-mediated signaling pathway"/>
    <property type="evidence" value="ECO:0007669"/>
    <property type="project" value="UniProtKB-ARBA"/>
</dbReference>
<dbReference type="SUPFAM" id="SSF54768">
    <property type="entry name" value="dsRNA-binding domain-like"/>
    <property type="match status" value="2"/>
</dbReference>
<evidence type="ECO:0000259" key="17">
    <source>
        <dbReference type="PROSITE" id="PS50137"/>
    </source>
</evidence>
<keyword evidence="10" id="KW-0805">Transcription regulation</keyword>
<dbReference type="PROSITE" id="PS50137">
    <property type="entry name" value="DS_RBD"/>
    <property type="match status" value="2"/>
</dbReference>
<protein>
    <recommendedName>
        <fullName evidence="5">protein-serine/threonine phosphatase</fullName>
        <ecNumber evidence="5">3.1.3.16</ecNumber>
    </recommendedName>
</protein>
<dbReference type="InterPro" id="IPR036412">
    <property type="entry name" value="HAD-like_sf"/>
</dbReference>
<comment type="caution">
    <text evidence="19">The sequence shown here is derived from an EMBL/GenBank/DDBJ whole genome shotgun (WGS) entry which is preliminary data.</text>
</comment>
<keyword evidence="6" id="KW-0217">Developmental protein</keyword>
<dbReference type="PROSITE" id="PS50969">
    <property type="entry name" value="FCP1"/>
    <property type="match status" value="1"/>
</dbReference>
<gene>
    <name evidence="19" type="ORF">ERUC_LOCUS40931</name>
</gene>
<dbReference type="InterPro" id="IPR023214">
    <property type="entry name" value="HAD_sf"/>
</dbReference>
<evidence type="ECO:0000256" key="16">
    <source>
        <dbReference type="SAM" id="MobiDB-lite"/>
    </source>
</evidence>
<keyword evidence="9 15" id="KW-0694">RNA-binding</keyword>
<dbReference type="GO" id="GO:0005634">
    <property type="term" value="C:nucleus"/>
    <property type="evidence" value="ECO:0007669"/>
    <property type="project" value="UniProtKB-SubCell"/>
</dbReference>
<reference evidence="19 20" key="1">
    <citation type="submission" date="2022-03" db="EMBL/GenBank/DDBJ databases">
        <authorList>
            <person name="Macdonald S."/>
            <person name="Ahmed S."/>
            <person name="Newling K."/>
        </authorList>
    </citation>
    <scope>NUCLEOTIDE SEQUENCE [LARGE SCALE GENOMIC DNA]</scope>
</reference>
<dbReference type="GO" id="GO:0045892">
    <property type="term" value="P:negative regulation of DNA-templated transcription"/>
    <property type="evidence" value="ECO:0007669"/>
    <property type="project" value="UniProtKB-ARBA"/>
</dbReference>
<dbReference type="PANTHER" id="PTHR23081">
    <property type="entry name" value="RNA POLYMERASE II CTD PHOSPHATASE"/>
    <property type="match status" value="1"/>
</dbReference>
<dbReference type="EC" id="3.1.3.16" evidence="5"/>
<feature type="region of interest" description="Disordered" evidence="16">
    <location>
        <begin position="828"/>
        <end position="853"/>
    </location>
</feature>
<evidence type="ECO:0000256" key="15">
    <source>
        <dbReference type="PROSITE-ProRule" id="PRU00266"/>
    </source>
</evidence>
<dbReference type="SUPFAM" id="SSF56784">
    <property type="entry name" value="HAD-like"/>
    <property type="match status" value="1"/>
</dbReference>
<evidence type="ECO:0000256" key="1">
    <source>
        <dbReference type="ARBA" id="ARBA00001936"/>
    </source>
</evidence>
<comment type="cofactor">
    <cofactor evidence="3">
        <name>Mg(2+)</name>
        <dbReference type="ChEBI" id="CHEBI:18420"/>
    </cofactor>
</comment>
<evidence type="ECO:0000256" key="5">
    <source>
        <dbReference type="ARBA" id="ARBA00013081"/>
    </source>
</evidence>
<keyword evidence="12" id="KW-0539">Nucleus</keyword>
<evidence type="ECO:0000256" key="9">
    <source>
        <dbReference type="ARBA" id="ARBA00022884"/>
    </source>
</evidence>
<comment type="cofactor">
    <cofactor evidence="2">
        <name>Co(2+)</name>
        <dbReference type="ChEBI" id="CHEBI:48828"/>
    </cofactor>
</comment>
<dbReference type="GO" id="GO:0046872">
    <property type="term" value="F:metal ion binding"/>
    <property type="evidence" value="ECO:0007669"/>
    <property type="project" value="UniProtKB-KW"/>
</dbReference>